<protein>
    <submittedName>
        <fullName evidence="1">Uncharacterized protein (TIGR04141 family)</fullName>
    </submittedName>
</protein>
<comment type="caution">
    <text evidence="1">The sequence shown here is derived from an EMBL/GenBank/DDBJ whole genome shotgun (WGS) entry which is preliminary data.</text>
</comment>
<gene>
    <name evidence="1" type="ORF">FB559_7212</name>
</gene>
<proteinExistence type="predicted"/>
<dbReference type="AlphaFoldDB" id="A0A543CWG5"/>
<dbReference type="Proteomes" id="UP000316096">
    <property type="component" value="Unassembled WGS sequence"/>
</dbReference>
<organism evidence="1 2">
    <name type="scientific">Actinoallomurus bryophytorum</name>
    <dbReference type="NCBI Taxonomy" id="1490222"/>
    <lineage>
        <taxon>Bacteria</taxon>
        <taxon>Bacillati</taxon>
        <taxon>Actinomycetota</taxon>
        <taxon>Actinomycetes</taxon>
        <taxon>Streptosporangiales</taxon>
        <taxon>Thermomonosporaceae</taxon>
        <taxon>Actinoallomurus</taxon>
    </lineage>
</organism>
<dbReference type="InterPro" id="IPR026487">
    <property type="entry name" value="CHP04141"/>
</dbReference>
<evidence type="ECO:0000313" key="2">
    <source>
        <dbReference type="Proteomes" id="UP000316096"/>
    </source>
</evidence>
<keyword evidence="2" id="KW-1185">Reference proteome</keyword>
<evidence type="ECO:0000313" key="1">
    <source>
        <dbReference type="EMBL" id="TQM01453.1"/>
    </source>
</evidence>
<accession>A0A543CWG5</accession>
<dbReference type="EMBL" id="VFOZ01000001">
    <property type="protein sequence ID" value="TQM01453.1"/>
    <property type="molecule type" value="Genomic_DNA"/>
</dbReference>
<reference evidence="1 2" key="1">
    <citation type="submission" date="2019-06" db="EMBL/GenBank/DDBJ databases">
        <title>Sequencing the genomes of 1000 actinobacteria strains.</title>
        <authorList>
            <person name="Klenk H.-P."/>
        </authorList>
    </citation>
    <scope>NUCLEOTIDE SEQUENCE [LARGE SCALE GENOMIC DNA]</scope>
    <source>
        <strain evidence="1 2">DSM 102200</strain>
    </source>
</reference>
<dbReference type="NCBIfam" id="TIGR04141">
    <property type="entry name" value="TIGR04141 family sporadically distributed protein"/>
    <property type="match status" value="1"/>
</dbReference>
<name>A0A543CWG5_9ACTN</name>
<dbReference type="Pfam" id="PF19614">
    <property type="entry name" value="DUF6119"/>
    <property type="match status" value="1"/>
</dbReference>
<sequence length="550" mass="60853">MSRKVSLYRLDSRQDDELRSHIQSKYLDAEEFRAWDVLVAGVDGLLVAGVIASSSPKWLSHVQSLVDLSPDLSNNTSAAVLLVPYERYVYTLSWGFGHLIVEPGDIDPGFGLRFALRRANPEQVRALTVHTMDTLARTARTTVPGGATLDAFGMEEIGEIVSRLVGRVSSAGLTAARGSGNDAVTIRGADGLSIPLGREAEGLLADLRFLHTVVEHESPIAGLEHFEQTKPLRSGDPAVETLKERLAEALIPGAQRIALSWPAEWEEDYGEADGYFLAGLGRGWDDRPDTLELEHLLGALAERSSETRLAALKRIKIQALDANGGAVSRAISGDKWITFEDDLHGQRYVFHQGRWFNIGSAYLDMLRGKISRIFAQRSMLELPAWPKTQKKNGVGPVIERRYNEYASAQNDSLLCLDRKLIRTEQHDRGIEACDLLGPDNELIHVKRLGDSVSASHLFNQATVSAEALRRQADAQESFRARVREVSNGARDLPEDFRPRKVVLAFAEREATPRALMTFSQVTLARCAQRIGELDMDLEIVEIGDSEDLIE</sequence>